<organism evidence="1 2">
    <name type="scientific">Pelagibacterium lentulum</name>
    <dbReference type="NCBI Taxonomy" id="2029865"/>
    <lineage>
        <taxon>Bacteria</taxon>
        <taxon>Pseudomonadati</taxon>
        <taxon>Pseudomonadota</taxon>
        <taxon>Alphaproteobacteria</taxon>
        <taxon>Hyphomicrobiales</taxon>
        <taxon>Devosiaceae</taxon>
        <taxon>Pelagibacterium</taxon>
    </lineage>
</organism>
<evidence type="ECO:0000313" key="2">
    <source>
        <dbReference type="Proteomes" id="UP000596977"/>
    </source>
</evidence>
<sequence>MRWYFENTGASPTAMPKLLPGGELYFEAFWKLNGDRQIGVSVGPIPFVAIDRYADRMGFNSPREFSLLHRLVTAMDGVYLDHLHEKAKEDGGQPQTSGRNLTPDLFDAVF</sequence>
<dbReference type="AlphaFoldDB" id="A0A916RQZ8"/>
<accession>A0A916RQZ8</accession>
<reference evidence="1 2" key="1">
    <citation type="journal article" date="2014" name="Int. J. Syst. Evol. Microbiol.">
        <title>Complete genome sequence of Corynebacterium casei LMG S-19264T (=DSM 44701T), isolated from a smear-ripened cheese.</title>
        <authorList>
            <consortium name="US DOE Joint Genome Institute (JGI-PGF)"/>
            <person name="Walter F."/>
            <person name="Albersmeier A."/>
            <person name="Kalinowski J."/>
            <person name="Ruckert C."/>
        </authorList>
    </citation>
    <scope>NUCLEOTIDE SEQUENCE [LARGE SCALE GENOMIC DNA]</scope>
    <source>
        <strain evidence="1 2">CGMCC 1.15896</strain>
    </source>
</reference>
<dbReference type="Proteomes" id="UP000596977">
    <property type="component" value="Unassembled WGS sequence"/>
</dbReference>
<dbReference type="InterPro" id="IPR056919">
    <property type="entry name" value="Phage_TAC_18"/>
</dbReference>
<dbReference type="EMBL" id="BMKB01000013">
    <property type="protein sequence ID" value="GGA64989.1"/>
    <property type="molecule type" value="Genomic_DNA"/>
</dbReference>
<protein>
    <submittedName>
        <fullName evidence="1">Uncharacterized protein</fullName>
    </submittedName>
</protein>
<proteinExistence type="predicted"/>
<dbReference type="Pfam" id="PF23812">
    <property type="entry name" value="Phage_TAC_18"/>
    <property type="match status" value="1"/>
</dbReference>
<comment type="caution">
    <text evidence="1">The sequence shown here is derived from an EMBL/GenBank/DDBJ whole genome shotgun (WGS) entry which is preliminary data.</text>
</comment>
<gene>
    <name evidence="1" type="ORF">GCM10011499_39300</name>
</gene>
<keyword evidence="2" id="KW-1185">Reference proteome</keyword>
<evidence type="ECO:0000313" key="1">
    <source>
        <dbReference type="EMBL" id="GGA64989.1"/>
    </source>
</evidence>
<name>A0A916RQZ8_9HYPH</name>